<sequence length="258" mass="28386">MRTARRVALAALLTACAAASAQTPDAERDVRAADTAFWRAYNACDMTAIGALLTADIEFYHDRTGLTTTRAGVVDSLRNGPCATPDMRLRREVIEDSLAFHPLADGYAILSGQHRFHVRNGDAPERVDGQAGFTTLWQSRDGHWRMHRVLSYAHGPVAYEPPSAIQLPAATLARYAGRYNSARIGGIAVVVEGDHLRLTAGDFVVALYPESATRFFAMERDLRFEFDTSGTSTPRALAVYENGALTERATRERATRER</sequence>
<protein>
    <submittedName>
        <fullName evidence="4">DUF4440 domain-containing protein</fullName>
    </submittedName>
</protein>
<feature type="signal peptide" evidence="1">
    <location>
        <begin position="1"/>
        <end position="21"/>
    </location>
</feature>
<accession>A0ABU7WIJ1</accession>
<proteinExistence type="predicted"/>
<dbReference type="InterPro" id="IPR027843">
    <property type="entry name" value="DUF4440"/>
</dbReference>
<keyword evidence="5" id="KW-1185">Reference proteome</keyword>
<evidence type="ECO:0000259" key="2">
    <source>
        <dbReference type="Pfam" id="PF11954"/>
    </source>
</evidence>
<reference evidence="4 5" key="1">
    <citation type="submission" date="2024-01" db="EMBL/GenBank/DDBJ databases">
        <title>Novel species of the genus Luteimonas isolated from rivers.</title>
        <authorList>
            <person name="Lu H."/>
        </authorList>
    </citation>
    <scope>NUCLEOTIDE SEQUENCE [LARGE SCALE GENOMIC DNA]</scope>
    <source>
        <strain evidence="4 5">SMYT11W</strain>
    </source>
</reference>
<keyword evidence="1" id="KW-0732">Signal</keyword>
<gene>
    <name evidence="4" type="ORF">V3391_15760</name>
</gene>
<evidence type="ECO:0000313" key="5">
    <source>
        <dbReference type="Proteomes" id="UP001358324"/>
    </source>
</evidence>
<dbReference type="Gene3D" id="3.10.450.50">
    <property type="match status" value="1"/>
</dbReference>
<feature type="domain" description="Peptidase S12 Pab87-related C-terminal" evidence="2">
    <location>
        <begin position="162"/>
        <end position="239"/>
    </location>
</feature>
<feature type="chain" id="PRO_5047024240" evidence="1">
    <location>
        <begin position="22"/>
        <end position="258"/>
    </location>
</feature>
<dbReference type="Pfam" id="PF14534">
    <property type="entry name" value="DUF4440"/>
    <property type="match status" value="1"/>
</dbReference>
<comment type="caution">
    <text evidence="4">The sequence shown here is derived from an EMBL/GenBank/DDBJ whole genome shotgun (WGS) entry which is preliminary data.</text>
</comment>
<dbReference type="Proteomes" id="UP001358324">
    <property type="component" value="Unassembled WGS sequence"/>
</dbReference>
<dbReference type="InterPro" id="IPR021860">
    <property type="entry name" value="Peptidase_S12_Pab87-rel_C"/>
</dbReference>
<dbReference type="SUPFAM" id="SSF54427">
    <property type="entry name" value="NTF2-like"/>
    <property type="match status" value="1"/>
</dbReference>
<dbReference type="EMBL" id="JAZHBM010000003">
    <property type="protein sequence ID" value="MEF3083673.1"/>
    <property type="molecule type" value="Genomic_DNA"/>
</dbReference>
<feature type="domain" description="DUF4440" evidence="3">
    <location>
        <begin position="30"/>
        <end position="146"/>
    </location>
</feature>
<evidence type="ECO:0000259" key="3">
    <source>
        <dbReference type="Pfam" id="PF14534"/>
    </source>
</evidence>
<dbReference type="Pfam" id="PF11954">
    <property type="entry name" value="DUF3471"/>
    <property type="match status" value="1"/>
</dbReference>
<dbReference type="RefSeq" id="WP_332079377.1">
    <property type="nucleotide sequence ID" value="NZ_JAZHBM010000003.1"/>
</dbReference>
<evidence type="ECO:0000256" key="1">
    <source>
        <dbReference type="SAM" id="SignalP"/>
    </source>
</evidence>
<evidence type="ECO:0000313" key="4">
    <source>
        <dbReference type="EMBL" id="MEF3083673.1"/>
    </source>
</evidence>
<name>A0ABU7WIJ1_9GAMM</name>
<dbReference type="InterPro" id="IPR032710">
    <property type="entry name" value="NTF2-like_dom_sf"/>
</dbReference>
<organism evidence="4 5">
    <name type="scientific">Luteimonas flava</name>
    <dbReference type="NCBI Taxonomy" id="3115822"/>
    <lineage>
        <taxon>Bacteria</taxon>
        <taxon>Pseudomonadati</taxon>
        <taxon>Pseudomonadota</taxon>
        <taxon>Gammaproteobacteria</taxon>
        <taxon>Lysobacterales</taxon>
        <taxon>Lysobacteraceae</taxon>
        <taxon>Luteimonas</taxon>
    </lineage>
</organism>